<dbReference type="AlphaFoldDB" id="A0A0A9F7W1"/>
<organism evidence="1">
    <name type="scientific">Arundo donax</name>
    <name type="common">Giant reed</name>
    <name type="synonym">Donax arundinaceus</name>
    <dbReference type="NCBI Taxonomy" id="35708"/>
    <lineage>
        <taxon>Eukaryota</taxon>
        <taxon>Viridiplantae</taxon>
        <taxon>Streptophyta</taxon>
        <taxon>Embryophyta</taxon>
        <taxon>Tracheophyta</taxon>
        <taxon>Spermatophyta</taxon>
        <taxon>Magnoliopsida</taxon>
        <taxon>Liliopsida</taxon>
        <taxon>Poales</taxon>
        <taxon>Poaceae</taxon>
        <taxon>PACMAD clade</taxon>
        <taxon>Arundinoideae</taxon>
        <taxon>Arundineae</taxon>
        <taxon>Arundo</taxon>
    </lineage>
</organism>
<reference evidence="1" key="2">
    <citation type="journal article" date="2015" name="Data Brief">
        <title>Shoot transcriptome of the giant reed, Arundo donax.</title>
        <authorList>
            <person name="Barrero R.A."/>
            <person name="Guerrero F.D."/>
            <person name="Moolhuijzen P."/>
            <person name="Goolsby J.A."/>
            <person name="Tidwell J."/>
            <person name="Bellgard S.E."/>
            <person name="Bellgard M.I."/>
        </authorList>
    </citation>
    <scope>NUCLEOTIDE SEQUENCE</scope>
    <source>
        <tissue evidence="1">Shoot tissue taken approximately 20 cm above the soil surface</tissue>
    </source>
</reference>
<proteinExistence type="predicted"/>
<protein>
    <submittedName>
        <fullName evidence="1">Uncharacterized protein</fullName>
    </submittedName>
</protein>
<sequence>MKIKMASKFYVLVIRFYVFIQMNPPDLVGTYVTK</sequence>
<accession>A0A0A9F7W1</accession>
<name>A0A0A9F7W1_ARUDO</name>
<dbReference type="EMBL" id="GBRH01189459">
    <property type="protein sequence ID" value="JAE08437.1"/>
    <property type="molecule type" value="Transcribed_RNA"/>
</dbReference>
<reference evidence="1" key="1">
    <citation type="submission" date="2014-09" db="EMBL/GenBank/DDBJ databases">
        <authorList>
            <person name="Magalhaes I.L.F."/>
            <person name="Oliveira U."/>
            <person name="Santos F.R."/>
            <person name="Vidigal T.H.D.A."/>
            <person name="Brescovit A.D."/>
            <person name="Santos A.J."/>
        </authorList>
    </citation>
    <scope>NUCLEOTIDE SEQUENCE</scope>
    <source>
        <tissue evidence="1">Shoot tissue taken approximately 20 cm above the soil surface</tissue>
    </source>
</reference>
<evidence type="ECO:0000313" key="1">
    <source>
        <dbReference type="EMBL" id="JAE08437.1"/>
    </source>
</evidence>